<feature type="transmembrane region" description="Helical" evidence="7">
    <location>
        <begin position="24"/>
        <end position="46"/>
    </location>
</feature>
<evidence type="ECO:0000256" key="6">
    <source>
        <dbReference type="ARBA" id="ARBA00023136"/>
    </source>
</evidence>
<dbReference type="InterPro" id="IPR036259">
    <property type="entry name" value="MFS_trans_sf"/>
</dbReference>
<evidence type="ECO:0000256" key="4">
    <source>
        <dbReference type="ARBA" id="ARBA00022692"/>
    </source>
</evidence>
<dbReference type="AlphaFoldDB" id="A0A1B6DTA4"/>
<keyword evidence="5 7" id="KW-1133">Transmembrane helix</keyword>
<gene>
    <name evidence="8" type="ORF">g.6874</name>
</gene>
<sequence>MEKIVGSFELTAALEFAGFGKATYISLLACGFACSLPYLLSNQLYFYRIRFEETLNLTTEDKKINNIFTYVALTTGTLVAAVCSEMKVLGRRSTLISLSLIHTLCLIVISIIRNKIWYILFKTMSSFSASGAALVGVLYCEEFSHPSFRGSMTVTLQLACLFATLLIPFGIVVSLVPLISAILMIYLPENPLFLLSVRGESKALLAIKKIYSINNINEKFLLNGLKSNEETANQMKKTTEGIPTRYAIISLIIANFLFSFSYYALVMWYPGLLPRHDFFHQVALFSSKEFACDYGFLSDNYFIGNQTIIRRLNYAQNYFKVEDYFQVIITVSMSLPVLSWMVNKIDVLGRKFFVFLSLFTASIFVFWSYYVANTIVQLLFSGTFYALYTMFATSIACLAVEVSKRRAITLALVSIGGHIGTILGSAGFVLYFNLSCFQFTMILSLMMEVVGLLVLFIAPAEGIPFY</sequence>
<evidence type="ECO:0000256" key="1">
    <source>
        <dbReference type="ARBA" id="ARBA00004141"/>
    </source>
</evidence>
<keyword evidence="6 7" id="KW-0472">Membrane</keyword>
<dbReference type="Pfam" id="PF00083">
    <property type="entry name" value="Sugar_tr"/>
    <property type="match status" value="1"/>
</dbReference>
<feature type="transmembrane region" description="Helical" evidence="7">
    <location>
        <begin position="353"/>
        <end position="372"/>
    </location>
</feature>
<feature type="transmembrane region" description="Helical" evidence="7">
    <location>
        <begin position="324"/>
        <end position="341"/>
    </location>
</feature>
<dbReference type="PANTHER" id="PTHR23511">
    <property type="entry name" value="SYNAPTIC VESICLE GLYCOPROTEIN 2"/>
    <property type="match status" value="1"/>
</dbReference>
<keyword evidence="3" id="KW-0813">Transport</keyword>
<comment type="similarity">
    <text evidence="2">Belongs to the major facilitator superfamily.</text>
</comment>
<feature type="transmembrane region" description="Helical" evidence="7">
    <location>
        <begin position="67"/>
        <end position="89"/>
    </location>
</feature>
<evidence type="ECO:0000256" key="3">
    <source>
        <dbReference type="ARBA" id="ARBA00022448"/>
    </source>
</evidence>
<proteinExistence type="inferred from homology"/>
<feature type="transmembrane region" description="Helical" evidence="7">
    <location>
        <begin position="378"/>
        <end position="400"/>
    </location>
</feature>
<accession>A0A1B6DTA4</accession>
<feature type="transmembrane region" description="Helical" evidence="7">
    <location>
        <begin position="95"/>
        <end position="112"/>
    </location>
</feature>
<evidence type="ECO:0008006" key="9">
    <source>
        <dbReference type="Google" id="ProtNLM"/>
    </source>
</evidence>
<dbReference type="SUPFAM" id="SSF103473">
    <property type="entry name" value="MFS general substrate transporter"/>
    <property type="match status" value="1"/>
</dbReference>
<reference evidence="8" key="1">
    <citation type="submission" date="2015-12" db="EMBL/GenBank/DDBJ databases">
        <title>De novo transcriptome assembly of four potential Pierce s Disease insect vectors from Arizona vineyards.</title>
        <authorList>
            <person name="Tassone E.E."/>
        </authorList>
    </citation>
    <scope>NUCLEOTIDE SEQUENCE</scope>
</reference>
<feature type="transmembrane region" description="Helical" evidence="7">
    <location>
        <begin position="407"/>
        <end position="431"/>
    </location>
</feature>
<feature type="transmembrane region" description="Helical" evidence="7">
    <location>
        <begin position="154"/>
        <end position="187"/>
    </location>
</feature>
<organism evidence="8">
    <name type="scientific">Clastoptera arizonana</name>
    <name type="common">Arizona spittle bug</name>
    <dbReference type="NCBI Taxonomy" id="38151"/>
    <lineage>
        <taxon>Eukaryota</taxon>
        <taxon>Metazoa</taxon>
        <taxon>Ecdysozoa</taxon>
        <taxon>Arthropoda</taxon>
        <taxon>Hexapoda</taxon>
        <taxon>Insecta</taxon>
        <taxon>Pterygota</taxon>
        <taxon>Neoptera</taxon>
        <taxon>Paraneoptera</taxon>
        <taxon>Hemiptera</taxon>
        <taxon>Auchenorrhyncha</taxon>
        <taxon>Cercopoidea</taxon>
        <taxon>Clastopteridae</taxon>
        <taxon>Clastoptera</taxon>
    </lineage>
</organism>
<dbReference type="GO" id="GO:0016020">
    <property type="term" value="C:membrane"/>
    <property type="evidence" value="ECO:0007669"/>
    <property type="project" value="UniProtKB-SubCell"/>
</dbReference>
<name>A0A1B6DTA4_9HEMI</name>
<feature type="transmembrane region" description="Helical" evidence="7">
    <location>
        <begin position="119"/>
        <end position="139"/>
    </location>
</feature>
<comment type="subcellular location">
    <subcellularLocation>
        <location evidence="1">Membrane</location>
        <topology evidence="1">Multi-pass membrane protein</topology>
    </subcellularLocation>
</comment>
<evidence type="ECO:0000256" key="2">
    <source>
        <dbReference type="ARBA" id="ARBA00008335"/>
    </source>
</evidence>
<feature type="transmembrane region" description="Helical" evidence="7">
    <location>
        <begin position="437"/>
        <end position="458"/>
    </location>
</feature>
<dbReference type="GO" id="GO:0022857">
    <property type="term" value="F:transmembrane transporter activity"/>
    <property type="evidence" value="ECO:0007669"/>
    <property type="project" value="InterPro"/>
</dbReference>
<evidence type="ECO:0000313" key="8">
    <source>
        <dbReference type="EMBL" id="JAS28906.1"/>
    </source>
</evidence>
<dbReference type="PANTHER" id="PTHR23511:SF34">
    <property type="entry name" value="SYNAPTIC VESICLE GLYCOPROTEIN 2"/>
    <property type="match status" value="1"/>
</dbReference>
<dbReference type="InterPro" id="IPR005828">
    <property type="entry name" value="MFS_sugar_transport-like"/>
</dbReference>
<feature type="transmembrane region" description="Helical" evidence="7">
    <location>
        <begin position="246"/>
        <end position="269"/>
    </location>
</feature>
<dbReference type="EMBL" id="GEDC01008392">
    <property type="protein sequence ID" value="JAS28906.1"/>
    <property type="molecule type" value="Transcribed_RNA"/>
</dbReference>
<dbReference type="Gene3D" id="1.20.1250.20">
    <property type="entry name" value="MFS general substrate transporter like domains"/>
    <property type="match status" value="1"/>
</dbReference>
<keyword evidence="4 7" id="KW-0812">Transmembrane</keyword>
<protein>
    <recommendedName>
        <fullName evidence="9">Major facilitator superfamily (MFS) profile domain-containing protein</fullName>
    </recommendedName>
</protein>
<evidence type="ECO:0000256" key="7">
    <source>
        <dbReference type="SAM" id="Phobius"/>
    </source>
</evidence>
<evidence type="ECO:0000256" key="5">
    <source>
        <dbReference type="ARBA" id="ARBA00022989"/>
    </source>
</evidence>